<organism evidence="1 2">
    <name type="scientific">Sorangium cellulosum (strain So ce56)</name>
    <name type="common">Polyangium cellulosum (strain So ce56)</name>
    <dbReference type="NCBI Taxonomy" id="448385"/>
    <lineage>
        <taxon>Bacteria</taxon>
        <taxon>Pseudomonadati</taxon>
        <taxon>Myxococcota</taxon>
        <taxon>Polyangia</taxon>
        <taxon>Polyangiales</taxon>
        <taxon>Polyangiaceae</taxon>
        <taxon>Sorangium</taxon>
    </lineage>
</organism>
<reference evidence="1 2" key="1">
    <citation type="journal article" date="2007" name="Nat. Biotechnol.">
        <title>Complete genome sequence of the myxobacterium Sorangium cellulosum.</title>
        <authorList>
            <person name="Schneiker S."/>
            <person name="Perlova O."/>
            <person name="Kaiser O."/>
            <person name="Gerth K."/>
            <person name="Alici A."/>
            <person name="Altmeyer M.O."/>
            <person name="Bartels D."/>
            <person name="Bekel T."/>
            <person name="Beyer S."/>
            <person name="Bode E."/>
            <person name="Bode H.B."/>
            <person name="Bolten C.J."/>
            <person name="Choudhuri J.V."/>
            <person name="Doss S."/>
            <person name="Elnakady Y.A."/>
            <person name="Frank B."/>
            <person name="Gaigalat L."/>
            <person name="Goesmann A."/>
            <person name="Groeger C."/>
            <person name="Gross F."/>
            <person name="Jelsbak L."/>
            <person name="Jelsbak L."/>
            <person name="Kalinowski J."/>
            <person name="Kegler C."/>
            <person name="Knauber T."/>
            <person name="Konietzny S."/>
            <person name="Kopp M."/>
            <person name="Krause L."/>
            <person name="Krug D."/>
            <person name="Linke B."/>
            <person name="Mahmud T."/>
            <person name="Martinez-Arias R."/>
            <person name="McHardy A.C."/>
            <person name="Merai M."/>
            <person name="Meyer F."/>
            <person name="Mormann S."/>
            <person name="Munoz-Dorado J."/>
            <person name="Perez J."/>
            <person name="Pradella S."/>
            <person name="Rachid S."/>
            <person name="Raddatz G."/>
            <person name="Rosenau F."/>
            <person name="Rueckert C."/>
            <person name="Sasse F."/>
            <person name="Scharfe M."/>
            <person name="Schuster S.C."/>
            <person name="Suen G."/>
            <person name="Treuner-Lange A."/>
            <person name="Velicer G.J."/>
            <person name="Vorholter F.-J."/>
            <person name="Weissman K.J."/>
            <person name="Welch R.D."/>
            <person name="Wenzel S.C."/>
            <person name="Whitworth D.E."/>
            <person name="Wilhelm S."/>
            <person name="Wittmann C."/>
            <person name="Bloecker H."/>
            <person name="Puehler A."/>
            <person name="Mueller R."/>
        </authorList>
    </citation>
    <scope>NUCLEOTIDE SEQUENCE [LARGE SCALE GENOMIC DNA]</scope>
    <source>
        <strain evidence="2">So ce56</strain>
    </source>
</reference>
<dbReference type="CDD" id="cd18687">
    <property type="entry name" value="PIN_VapC-like"/>
    <property type="match status" value="1"/>
</dbReference>
<evidence type="ECO:0008006" key="3">
    <source>
        <dbReference type="Google" id="ProtNLM"/>
    </source>
</evidence>
<accession>A9FJS7</accession>
<name>A9FJS7_SORC5</name>
<sequence length="248" mass="27040">MSPPPDTSYPVILFSSEKTESVGADRWLTGRGDLHPCDGWRALGYPVVARPLPQGRRTLLPAGAATMLRRSSRVAARIAPRSRGERQGTVKPRVYIETSILSYLTARPSRDLVQAAHQQITIEWWAGRNRFELVVSEAVVAEASRGDPSAAARRLAAAEGLPVLSASIEAQAVARRLLEAAAMPRKAAIDAAHVAIAAVHGVNFLLTWNCTHLANAMMRRHIEAVCRESGFRPPIICTPEELAFEEKP</sequence>
<protein>
    <recommendedName>
        <fullName evidence="3">PIN domain-containing protein</fullName>
    </recommendedName>
</protein>
<dbReference type="eggNOG" id="COG1848">
    <property type="taxonomic scope" value="Bacteria"/>
</dbReference>
<dbReference type="Proteomes" id="UP000002139">
    <property type="component" value="Chromosome"/>
</dbReference>
<keyword evidence="2" id="KW-1185">Reference proteome</keyword>
<dbReference type="InterPro" id="IPR029060">
    <property type="entry name" value="PIN-like_dom_sf"/>
</dbReference>
<dbReference type="HOGENOM" id="CLU_1119590_0_0_7"/>
<dbReference type="AlphaFoldDB" id="A9FJS7"/>
<dbReference type="EMBL" id="AM746676">
    <property type="protein sequence ID" value="CAN95039.1"/>
    <property type="molecule type" value="Genomic_DNA"/>
</dbReference>
<evidence type="ECO:0000313" key="1">
    <source>
        <dbReference type="EMBL" id="CAN95039.1"/>
    </source>
</evidence>
<dbReference type="SUPFAM" id="SSF88723">
    <property type="entry name" value="PIN domain-like"/>
    <property type="match status" value="1"/>
</dbReference>
<dbReference type="STRING" id="448385.sce4876"/>
<evidence type="ECO:0000313" key="2">
    <source>
        <dbReference type="Proteomes" id="UP000002139"/>
    </source>
</evidence>
<dbReference type="Gene3D" id="3.40.50.1010">
    <property type="entry name" value="5'-nuclease"/>
    <property type="match status" value="1"/>
</dbReference>
<proteinExistence type="predicted"/>
<dbReference type="KEGG" id="scl:sce4876"/>
<gene>
    <name evidence="1" type="ordered locus">sce4876</name>
</gene>